<evidence type="ECO:0000259" key="8">
    <source>
        <dbReference type="Pfam" id="PF01416"/>
    </source>
</evidence>
<evidence type="ECO:0000313" key="9">
    <source>
        <dbReference type="EMBL" id="RCW63540.1"/>
    </source>
</evidence>
<dbReference type="EMBL" id="QPJJ01000017">
    <property type="protein sequence ID" value="RCW63540.1"/>
    <property type="molecule type" value="Genomic_DNA"/>
</dbReference>
<dbReference type="GO" id="GO:0003723">
    <property type="term" value="F:RNA binding"/>
    <property type="evidence" value="ECO:0007669"/>
    <property type="project" value="InterPro"/>
</dbReference>
<comment type="subunit">
    <text evidence="4">Homodimer.</text>
</comment>
<dbReference type="PIRSF" id="PIRSF001430">
    <property type="entry name" value="tRNA_psdUrid_synth"/>
    <property type="match status" value="1"/>
</dbReference>
<dbReference type="NCBIfam" id="TIGR00071">
    <property type="entry name" value="hisT_truA"/>
    <property type="match status" value="1"/>
</dbReference>
<dbReference type="InterPro" id="IPR020097">
    <property type="entry name" value="PsdUridine_synth_TruA_a/b_dom"/>
</dbReference>
<evidence type="ECO:0000256" key="3">
    <source>
        <dbReference type="ARBA" id="ARBA00023235"/>
    </source>
</evidence>
<dbReference type="GO" id="GO:0031119">
    <property type="term" value="P:tRNA pseudouridine synthesis"/>
    <property type="evidence" value="ECO:0007669"/>
    <property type="project" value="UniProtKB-UniRule"/>
</dbReference>
<dbReference type="InterPro" id="IPR020095">
    <property type="entry name" value="PsdUridine_synth_TruA_C"/>
</dbReference>
<protein>
    <recommendedName>
        <fullName evidence="4">tRNA pseudouridine synthase A</fullName>
        <ecNumber evidence="4">5.4.99.12</ecNumber>
    </recommendedName>
    <alternativeName>
        <fullName evidence="4">tRNA pseudouridine(38-40) synthase</fullName>
    </alternativeName>
    <alternativeName>
        <fullName evidence="4">tRNA pseudouridylate synthase I</fullName>
    </alternativeName>
    <alternativeName>
        <fullName evidence="4">tRNA-uridine isomerase I</fullName>
    </alternativeName>
</protein>
<gene>
    <name evidence="4" type="primary">truA</name>
    <name evidence="9" type="ORF">DFR57_11716</name>
</gene>
<proteinExistence type="inferred from homology"/>
<evidence type="ECO:0000256" key="5">
    <source>
        <dbReference type="PIRSR" id="PIRSR001430-1"/>
    </source>
</evidence>
<dbReference type="InterPro" id="IPR020103">
    <property type="entry name" value="PsdUridine_synth_cat_dom_sf"/>
</dbReference>
<evidence type="ECO:0000256" key="7">
    <source>
        <dbReference type="RuleBase" id="RU003792"/>
    </source>
</evidence>
<dbReference type="OrthoDB" id="9811823at2"/>
<dbReference type="Pfam" id="PF01416">
    <property type="entry name" value="PseudoU_synth_1"/>
    <property type="match status" value="2"/>
</dbReference>
<evidence type="ECO:0000256" key="6">
    <source>
        <dbReference type="PIRSR" id="PIRSR001430-2"/>
    </source>
</evidence>
<feature type="binding site" evidence="4 6">
    <location>
        <position position="110"/>
    </location>
    <ligand>
        <name>substrate</name>
    </ligand>
</feature>
<comment type="caution">
    <text evidence="9">The sequence shown here is derived from an EMBL/GenBank/DDBJ whole genome shotgun (WGS) entry which is preliminary data.</text>
</comment>
<feature type="domain" description="Pseudouridine synthase I TruA alpha/beta" evidence="8">
    <location>
        <begin position="143"/>
        <end position="246"/>
    </location>
</feature>
<comment type="similarity">
    <text evidence="1 4 7">Belongs to the tRNA pseudouridine synthase TruA family.</text>
</comment>
<dbReference type="Gene3D" id="3.30.70.580">
    <property type="entry name" value="Pseudouridine synthase I, catalytic domain, N-terminal subdomain"/>
    <property type="match status" value="1"/>
</dbReference>
<dbReference type="GO" id="GO:0160147">
    <property type="term" value="F:tRNA pseudouridine(38-40) synthase activity"/>
    <property type="evidence" value="ECO:0007669"/>
    <property type="project" value="UniProtKB-EC"/>
</dbReference>
<keyword evidence="2 4" id="KW-0819">tRNA processing</keyword>
<name>A0A368X6C8_9BACI</name>
<feature type="domain" description="Pseudouridine synthase I TruA alpha/beta" evidence="8">
    <location>
        <begin position="5"/>
        <end position="104"/>
    </location>
</feature>
<dbReference type="RefSeq" id="WP_114354167.1">
    <property type="nucleotide sequence ID" value="NZ_QPJJ01000017.1"/>
</dbReference>
<dbReference type="EC" id="5.4.99.12" evidence="4"/>
<comment type="catalytic activity">
    <reaction evidence="4 7">
        <text>uridine(38/39/40) in tRNA = pseudouridine(38/39/40) in tRNA</text>
        <dbReference type="Rhea" id="RHEA:22376"/>
        <dbReference type="Rhea" id="RHEA-COMP:10085"/>
        <dbReference type="Rhea" id="RHEA-COMP:10087"/>
        <dbReference type="ChEBI" id="CHEBI:65314"/>
        <dbReference type="ChEBI" id="CHEBI:65315"/>
        <dbReference type="EC" id="5.4.99.12"/>
    </reaction>
</comment>
<dbReference type="Proteomes" id="UP000252585">
    <property type="component" value="Unassembled WGS sequence"/>
</dbReference>
<evidence type="ECO:0000256" key="2">
    <source>
        <dbReference type="ARBA" id="ARBA00022694"/>
    </source>
</evidence>
<dbReference type="HAMAP" id="MF_00171">
    <property type="entry name" value="TruA"/>
    <property type="match status" value="1"/>
</dbReference>
<reference evidence="9 10" key="1">
    <citation type="submission" date="2018-07" db="EMBL/GenBank/DDBJ databases">
        <title>Genomic Encyclopedia of Type Strains, Phase IV (KMG-IV): sequencing the most valuable type-strain genomes for metagenomic binning, comparative biology and taxonomic classification.</title>
        <authorList>
            <person name="Goeker M."/>
        </authorList>
    </citation>
    <scope>NUCLEOTIDE SEQUENCE [LARGE SCALE GENOMIC DNA]</scope>
    <source>
        <strain evidence="9 10">DSM 27696</strain>
    </source>
</reference>
<keyword evidence="10" id="KW-1185">Reference proteome</keyword>
<sequence length="247" mass="28176">MRYKAVISYDGSNFSGYQIQPKQRTVQGEVEKALSKMHKGLRITVHASGRTDRGVHALGQVLHFDSDLQIPLDNWKRALTAILPDDINVKRIEPVKDDFHARYDVIEKEYRYELLVDDEPNIFLRHYKHHVAPPINVKAMQEACKYLIGTHDFSSFCAAKATVKGDKIRTVYAASFLEKNTGLIFRIAGSGFLYNMVRIIVGTLVDIGYGKLKPEDMKKIIEKKERKAASKTAPPQGLYLYQVKYDE</sequence>
<evidence type="ECO:0000256" key="1">
    <source>
        <dbReference type="ARBA" id="ARBA00009375"/>
    </source>
</evidence>
<organism evidence="9 10">
    <name type="scientific">Saliterribacillus persicus</name>
    <dbReference type="NCBI Taxonomy" id="930114"/>
    <lineage>
        <taxon>Bacteria</taxon>
        <taxon>Bacillati</taxon>
        <taxon>Bacillota</taxon>
        <taxon>Bacilli</taxon>
        <taxon>Bacillales</taxon>
        <taxon>Bacillaceae</taxon>
        <taxon>Saliterribacillus</taxon>
    </lineage>
</organism>
<accession>A0A368X6C8</accession>
<dbReference type="InterPro" id="IPR020094">
    <property type="entry name" value="TruA/RsuA/RluB/E/F_N"/>
</dbReference>
<dbReference type="SUPFAM" id="SSF55120">
    <property type="entry name" value="Pseudouridine synthase"/>
    <property type="match status" value="1"/>
</dbReference>
<dbReference type="Gene3D" id="3.30.70.660">
    <property type="entry name" value="Pseudouridine synthase I, catalytic domain, C-terminal subdomain"/>
    <property type="match status" value="1"/>
</dbReference>
<dbReference type="PANTHER" id="PTHR11142">
    <property type="entry name" value="PSEUDOURIDYLATE SYNTHASE"/>
    <property type="match status" value="1"/>
</dbReference>
<dbReference type="InterPro" id="IPR001406">
    <property type="entry name" value="PsdUridine_synth_TruA"/>
</dbReference>
<evidence type="ECO:0000256" key="4">
    <source>
        <dbReference type="HAMAP-Rule" id="MF_00171"/>
    </source>
</evidence>
<dbReference type="CDD" id="cd02570">
    <property type="entry name" value="PseudoU_synth_EcTruA"/>
    <property type="match status" value="1"/>
</dbReference>
<evidence type="ECO:0000313" key="10">
    <source>
        <dbReference type="Proteomes" id="UP000252585"/>
    </source>
</evidence>
<comment type="caution">
    <text evidence="4">Lacks conserved residue(s) required for the propagation of feature annotation.</text>
</comment>
<dbReference type="AlphaFoldDB" id="A0A368X6C8"/>
<dbReference type="PANTHER" id="PTHR11142:SF0">
    <property type="entry name" value="TRNA PSEUDOURIDINE SYNTHASE-LIKE 1"/>
    <property type="match status" value="1"/>
</dbReference>
<comment type="function">
    <text evidence="4">Formation of pseudouridine at positions 38, 39 and 40 in the anticodon stem and loop of transfer RNAs.</text>
</comment>
<keyword evidence="3 4" id="KW-0413">Isomerase</keyword>
<feature type="active site" description="Nucleophile" evidence="4 5">
    <location>
        <position position="52"/>
    </location>
</feature>
<dbReference type="FunFam" id="3.30.70.580:FF:000001">
    <property type="entry name" value="tRNA pseudouridine synthase A"/>
    <property type="match status" value="1"/>
</dbReference>